<dbReference type="SMART" id="SM01124">
    <property type="entry name" value="DBR1"/>
    <property type="match status" value="1"/>
</dbReference>
<gene>
    <name evidence="3" type="ORF">LENED_009181</name>
</gene>
<dbReference type="PANTHER" id="PTHR12849:SF0">
    <property type="entry name" value="LARIAT DEBRANCHING ENZYME"/>
    <property type="match status" value="1"/>
</dbReference>
<dbReference type="Pfam" id="PF05011">
    <property type="entry name" value="DBR1"/>
    <property type="match status" value="1"/>
</dbReference>
<dbReference type="GO" id="GO:0005634">
    <property type="term" value="C:nucleus"/>
    <property type="evidence" value="ECO:0007669"/>
    <property type="project" value="TreeGrafter"/>
</dbReference>
<feature type="compositionally biased region" description="Acidic residues" evidence="1">
    <location>
        <begin position="21"/>
        <end position="45"/>
    </location>
</feature>
<feature type="domain" description="Lariat debranching enzyme C-terminal" evidence="2">
    <location>
        <begin position="411"/>
        <end position="619"/>
    </location>
</feature>
<accession>A0A1Q3EJ51</accession>
<keyword evidence="4" id="KW-1185">Reference proteome</keyword>
<dbReference type="InterPro" id="IPR029052">
    <property type="entry name" value="Metallo-depent_PP-like"/>
</dbReference>
<reference evidence="3 4" key="2">
    <citation type="submission" date="2017-02" db="EMBL/GenBank/DDBJ databases">
        <title>A genome survey and senescence transcriptome analysis in Lentinula edodes.</title>
        <authorList>
            <person name="Sakamoto Y."/>
            <person name="Nakade K."/>
            <person name="Sato S."/>
            <person name="Yoshida Y."/>
            <person name="Miyazaki K."/>
            <person name="Natsume S."/>
            <person name="Konno N."/>
        </authorList>
    </citation>
    <scope>NUCLEOTIDE SEQUENCE [LARGE SCALE GENOMIC DNA]</scope>
    <source>
        <strain evidence="3 4">NBRC 111202</strain>
    </source>
</reference>
<feature type="region of interest" description="Disordered" evidence="1">
    <location>
        <begin position="551"/>
        <end position="601"/>
    </location>
</feature>
<dbReference type="Proteomes" id="UP000188533">
    <property type="component" value="Unassembled WGS sequence"/>
</dbReference>
<organism evidence="3 4">
    <name type="scientific">Lentinula edodes</name>
    <name type="common">Shiitake mushroom</name>
    <name type="synonym">Lentinus edodes</name>
    <dbReference type="NCBI Taxonomy" id="5353"/>
    <lineage>
        <taxon>Eukaryota</taxon>
        <taxon>Fungi</taxon>
        <taxon>Dikarya</taxon>
        <taxon>Basidiomycota</taxon>
        <taxon>Agaricomycotina</taxon>
        <taxon>Agaricomycetes</taxon>
        <taxon>Agaricomycetidae</taxon>
        <taxon>Agaricales</taxon>
        <taxon>Marasmiineae</taxon>
        <taxon>Omphalotaceae</taxon>
        <taxon>Lentinula</taxon>
    </lineage>
</organism>
<feature type="region of interest" description="Disordered" evidence="1">
    <location>
        <begin position="14"/>
        <end position="80"/>
    </location>
</feature>
<evidence type="ECO:0000313" key="4">
    <source>
        <dbReference type="Proteomes" id="UP000188533"/>
    </source>
</evidence>
<evidence type="ECO:0000256" key="1">
    <source>
        <dbReference type="SAM" id="MobiDB-lite"/>
    </source>
</evidence>
<protein>
    <submittedName>
        <fullName evidence="3">DBR1-domain-containing protein</fullName>
    </submittedName>
</protein>
<dbReference type="GO" id="GO:0000398">
    <property type="term" value="P:mRNA splicing, via spliceosome"/>
    <property type="evidence" value="ECO:0007669"/>
    <property type="project" value="TreeGrafter"/>
</dbReference>
<dbReference type="EMBL" id="BDGU01000407">
    <property type="protein sequence ID" value="GAW07206.1"/>
    <property type="molecule type" value="Genomic_DNA"/>
</dbReference>
<dbReference type="InterPro" id="IPR036028">
    <property type="entry name" value="SH3-like_dom_sf"/>
</dbReference>
<name>A0A1Q3EJ51_LENED</name>
<feature type="compositionally biased region" description="Low complexity" evidence="1">
    <location>
        <begin position="459"/>
        <end position="474"/>
    </location>
</feature>
<dbReference type="InterPro" id="IPR004843">
    <property type="entry name" value="Calcineurin-like_PHP"/>
</dbReference>
<dbReference type="STRING" id="5353.A0A1Q3EJ51"/>
<dbReference type="AlphaFoldDB" id="A0A1Q3EJ51"/>
<proteinExistence type="predicted"/>
<comment type="caution">
    <text evidence="3">The sequence shown here is derived from an EMBL/GenBank/DDBJ whole genome shotgun (WGS) entry which is preliminary data.</text>
</comment>
<dbReference type="SUPFAM" id="SSF56300">
    <property type="entry name" value="Metallo-dependent phosphatases"/>
    <property type="match status" value="1"/>
</dbReference>
<feature type="compositionally biased region" description="Acidic residues" evidence="1">
    <location>
        <begin position="60"/>
        <end position="75"/>
    </location>
</feature>
<sequence length="626" mass="68936">MLLDDVEYQAWKAAAISADQDIQDSDAMDVDEYENEDEEDTDEDDNRGWNGRWSLPSDEPNYENEEDDEEGEEDAGPLSPGLYRALYPFIPEGSREMALNEEQVVRVVGRGGGAGWAVVVVDGVDDKGKRRSSQKERQLAYYIGEKTAPILTVIIGGNHEASNYFWELFHGGWVAPNIYFLGNAGSVLINGIRISGASGIYKGHKFNKGYFERQPYNQDDLRSVYYIRESAVRQLSLLPPSSSSSSPTTIFLSHDWPLNITSYASPSNLNQLLRKKPHFRQEVSEGKLGSPPLMGLLQVLRPRWWFSAHLHVGFDVQVWWETQEESKQADEEKVANPDEIIIDDESESGPAEDITLVQNSTSIPAAASMPPPNKNPDEITLDDLDGDVDFDVAVPPAPLPPPPTSGSMYPLPPNKVTNGWFTHFVALDKCLPQRKFLEVIDVDTPGFPLSASKANLGEDPTLTTTDTTASSPPAQHIPISSSAQPILTFDPHWLAITRAFHSHISLTRQQKPFPEETAAREMVARELEWVKANVREEGRVPVGDVQQFVRTAPGPESVSGGGGADAGEGFHGETVGRGGGQDRRAGGMSGGGGRWEQPPPYSNPQTEAFCRMLMMDNFVNREASSS</sequence>
<dbReference type="SUPFAM" id="SSF50044">
    <property type="entry name" value="SH3-domain"/>
    <property type="match status" value="1"/>
</dbReference>
<reference evidence="3 4" key="1">
    <citation type="submission" date="2016-08" db="EMBL/GenBank/DDBJ databases">
        <authorList>
            <consortium name="Lentinula edodes genome sequencing consortium"/>
            <person name="Sakamoto Y."/>
            <person name="Nakade K."/>
            <person name="Sato S."/>
            <person name="Yoshida Y."/>
            <person name="Miyazaki K."/>
            <person name="Natsume S."/>
            <person name="Konno N."/>
        </authorList>
    </citation>
    <scope>NUCLEOTIDE SEQUENCE [LARGE SCALE GENOMIC DNA]</scope>
    <source>
        <strain evidence="3 4">NBRC 111202</strain>
    </source>
</reference>
<feature type="region of interest" description="Disordered" evidence="1">
    <location>
        <begin position="451"/>
        <end position="479"/>
    </location>
</feature>
<dbReference type="InterPro" id="IPR007708">
    <property type="entry name" value="DBR1_C"/>
</dbReference>
<dbReference type="GO" id="GO:0008419">
    <property type="term" value="F:RNA lariat debranching enzyme activity"/>
    <property type="evidence" value="ECO:0007669"/>
    <property type="project" value="TreeGrafter"/>
</dbReference>
<evidence type="ECO:0000259" key="2">
    <source>
        <dbReference type="SMART" id="SM01124"/>
    </source>
</evidence>
<evidence type="ECO:0000313" key="3">
    <source>
        <dbReference type="EMBL" id="GAW07206.1"/>
    </source>
</evidence>
<dbReference type="Pfam" id="PF00149">
    <property type="entry name" value="Metallophos"/>
    <property type="match status" value="1"/>
</dbReference>
<dbReference type="PANTHER" id="PTHR12849">
    <property type="entry name" value="RNA LARIAT DEBRANCHING ENZYME"/>
    <property type="match status" value="1"/>
</dbReference>